<feature type="domain" description="GxGYxYP putative glycoside hydrolase first N-terminal" evidence="4">
    <location>
        <begin position="88"/>
        <end position="152"/>
    </location>
</feature>
<dbReference type="InterPro" id="IPR048309">
    <property type="entry name" value="GxGYxYP_N_3rd"/>
</dbReference>
<name>Z9JP37_9MICO</name>
<dbReference type="Pfam" id="PF14323">
    <property type="entry name" value="GxGYxYP_C"/>
    <property type="match status" value="1"/>
</dbReference>
<dbReference type="RefSeq" id="WP_051487138.1">
    <property type="nucleotide sequence ID" value="NZ_KK070007.1"/>
</dbReference>
<dbReference type="STRING" id="396014.BF93_09435"/>
<protein>
    <recommendedName>
        <fullName evidence="9">GxGYxYP putative glycoside hydrolase N-terminal domain-containing protein</fullName>
    </recommendedName>
</protein>
<dbReference type="Gene3D" id="3.20.20.490">
    <property type="entry name" value="GxGYxYP glycoside hydrolase, C-terminal domain"/>
    <property type="match status" value="1"/>
</dbReference>
<dbReference type="InterPro" id="IPR048310">
    <property type="entry name" value="GxGYxYP_N_2nd"/>
</dbReference>
<dbReference type="PATRIC" id="fig|396014.3.peg.3384"/>
<feature type="domain" description="GxGYxYP putative glycoside hydrolase second N-terminal" evidence="5">
    <location>
        <begin position="154"/>
        <end position="222"/>
    </location>
</feature>
<comment type="caution">
    <text evidence="7">The sequence shown here is derived from an EMBL/GenBank/DDBJ whole genome shotgun (WGS) entry which is preliminary data.</text>
</comment>
<evidence type="ECO:0000313" key="7">
    <source>
        <dbReference type="EMBL" id="EWS79788.1"/>
    </source>
</evidence>
<reference evidence="7 8" key="1">
    <citation type="submission" date="2014-02" db="EMBL/GenBank/DDBJ databases">
        <title>Genome sequence of Brachybacterium phenoliresistens strain W13A50.</title>
        <authorList>
            <person name="Wang X."/>
        </authorList>
    </citation>
    <scope>NUCLEOTIDE SEQUENCE [LARGE SCALE GENOMIC DNA]</scope>
    <source>
        <strain evidence="7 8">W13A50</strain>
    </source>
</reference>
<feature type="domain" description="GxGYxYP putative glycoside hydrolase C-terminal" evidence="3">
    <location>
        <begin position="477"/>
        <end position="698"/>
    </location>
</feature>
<evidence type="ECO:0000259" key="5">
    <source>
        <dbReference type="Pfam" id="PF20957"/>
    </source>
</evidence>
<accession>Z9JP37</accession>
<dbReference type="HOGENOM" id="CLU_013600_0_0_11"/>
<keyword evidence="2" id="KW-0732">Signal</keyword>
<dbReference type="Proteomes" id="UP000023067">
    <property type="component" value="Unassembled WGS sequence"/>
</dbReference>
<dbReference type="EMBL" id="JDYK01000024">
    <property type="protein sequence ID" value="EWS79788.1"/>
    <property type="molecule type" value="Genomic_DNA"/>
</dbReference>
<evidence type="ECO:0000256" key="1">
    <source>
        <dbReference type="SAM" id="MobiDB-lite"/>
    </source>
</evidence>
<dbReference type="Pfam" id="PF20957">
    <property type="entry name" value="GxGYxYP_N_2nd"/>
    <property type="match status" value="1"/>
</dbReference>
<dbReference type="Pfam" id="PF16216">
    <property type="entry name" value="GxGYxYP_N"/>
    <property type="match status" value="1"/>
</dbReference>
<evidence type="ECO:0008006" key="9">
    <source>
        <dbReference type="Google" id="ProtNLM"/>
    </source>
</evidence>
<dbReference type="InterPro" id="IPR038410">
    <property type="entry name" value="GxGYxYP_C_sf"/>
</dbReference>
<evidence type="ECO:0000256" key="2">
    <source>
        <dbReference type="SAM" id="SignalP"/>
    </source>
</evidence>
<dbReference type="PROSITE" id="PS51318">
    <property type="entry name" value="TAT"/>
    <property type="match status" value="1"/>
</dbReference>
<sequence>MSHRNLPSSALRRPLGRRSALGAGLGATALALGAASPAAAGGPAPLAGPAAAGAPAAPVLPAPAERGTPGVRWKDGHVLPTFARATSLRVADPRELDGFAQTLLVTLQGLVNRERPEIYLVLDEVDATWVPDLPVPTETVEDPLSLVETYRDRIAGAVVYDMDAPDTINVATTLAALHGGVAATAELAAEHGLEILEDLRGRFEDDPAAIYAWAHETLWEQCTHRMLVGLPPTRTVEVDGVAWTEALRWPEQTRDFSNREVRTVDLSAHLDAEAVFVRMTDAFPEDGWGPDVYGVTVEADGAQIAAFTPGAPEEEPFLFDGSGSTVLEGHRFADGGGRFIYRIAVPEGATSLSVSLDIVNQFVVSITGTSPTRVEPFVHFRDMAAATDALVVWLPPSGDSGSQFTQLLDALEPGSAFAGWFANDVSGEWSGVTLCSQAGVIVVPADWYANGSALSGVAADVHHVPARRSSQRPEDATYVTLIFGEGDNIQYCQRHLRALWDDPARGQVPISWTVSPLLEDAGPALLRHLRDTGTDNDLLVCGPSGAGYTYGDSWPEDELAVYTGITGGYLARTGLDVIYGYTTPTPDGDNPVMPERVLEAYARDVRLRGIMQTGDPYEISEPGAAVPLIAALSPFGDPESYRTQIEEMIAERKGPGPLFIAVHVHAWSFTPSKAAELVASLPEGVRVVLADEFFDLFRRSQEG</sequence>
<dbReference type="PANTHER" id="PTHR37321:SF1">
    <property type="entry name" value="EXPORTED PROTEIN"/>
    <property type="match status" value="1"/>
</dbReference>
<dbReference type="AlphaFoldDB" id="Z9JP37"/>
<gene>
    <name evidence="7" type="ORF">BF93_09435</name>
</gene>
<feature type="domain" description="GxGYxYP putative glycoside hydrolase third N-terminal" evidence="6">
    <location>
        <begin position="375"/>
        <end position="455"/>
    </location>
</feature>
<feature type="region of interest" description="Disordered" evidence="1">
    <location>
        <begin position="41"/>
        <end position="71"/>
    </location>
</feature>
<dbReference type="eggNOG" id="COG1595">
    <property type="taxonomic scope" value="Bacteria"/>
</dbReference>
<keyword evidence="8" id="KW-1185">Reference proteome</keyword>
<organism evidence="7 8">
    <name type="scientific">Brachybacterium phenoliresistens</name>
    <dbReference type="NCBI Taxonomy" id="396014"/>
    <lineage>
        <taxon>Bacteria</taxon>
        <taxon>Bacillati</taxon>
        <taxon>Actinomycetota</taxon>
        <taxon>Actinomycetes</taxon>
        <taxon>Micrococcales</taxon>
        <taxon>Dermabacteraceae</taxon>
        <taxon>Brachybacterium</taxon>
    </lineage>
</organism>
<feature type="compositionally biased region" description="Low complexity" evidence="1">
    <location>
        <begin position="41"/>
        <end position="64"/>
    </location>
</feature>
<evidence type="ECO:0000313" key="8">
    <source>
        <dbReference type="Proteomes" id="UP000023067"/>
    </source>
</evidence>
<dbReference type="InterPro" id="IPR025832">
    <property type="entry name" value="GxGYxYP_C"/>
</dbReference>
<dbReference type="Pfam" id="PF20958">
    <property type="entry name" value="GxGYxYP_N_3rd"/>
    <property type="match status" value="1"/>
</dbReference>
<evidence type="ECO:0000259" key="3">
    <source>
        <dbReference type="Pfam" id="PF14323"/>
    </source>
</evidence>
<evidence type="ECO:0000259" key="4">
    <source>
        <dbReference type="Pfam" id="PF16216"/>
    </source>
</evidence>
<dbReference type="InterPro" id="IPR032626">
    <property type="entry name" value="GxGYxYP_N_1st"/>
</dbReference>
<feature type="signal peptide" evidence="2">
    <location>
        <begin position="1"/>
        <end position="40"/>
    </location>
</feature>
<dbReference type="InterPro" id="IPR006311">
    <property type="entry name" value="TAT_signal"/>
</dbReference>
<feature type="chain" id="PRO_5004991265" description="GxGYxYP putative glycoside hydrolase N-terminal domain-containing protein" evidence="2">
    <location>
        <begin position="41"/>
        <end position="703"/>
    </location>
</feature>
<dbReference type="PANTHER" id="PTHR37321">
    <property type="entry name" value="EXPORTED PROTEIN-RELATED"/>
    <property type="match status" value="1"/>
</dbReference>
<evidence type="ECO:0000259" key="6">
    <source>
        <dbReference type="Pfam" id="PF20958"/>
    </source>
</evidence>
<proteinExistence type="predicted"/>